<dbReference type="InterPro" id="IPR035992">
    <property type="entry name" value="Ricin_B-like_lectins"/>
</dbReference>
<dbReference type="SUPFAM" id="SSF50370">
    <property type="entry name" value="Ricin B-like lectins"/>
    <property type="match status" value="1"/>
</dbReference>
<dbReference type="InterPro" id="IPR000772">
    <property type="entry name" value="Ricin_B_lectin"/>
</dbReference>
<reference evidence="2 3" key="2">
    <citation type="journal article" date="2010" name="Nucleic Acids Res.">
        <title>BeetleBase in 2010: revisions to provide comprehensive genomic information for Tribolium castaneum.</title>
        <authorList>
            <person name="Kim H.S."/>
            <person name="Murphy T."/>
            <person name="Xia J."/>
            <person name="Caragea D."/>
            <person name="Park Y."/>
            <person name="Beeman R.W."/>
            <person name="Lorenzen M.D."/>
            <person name="Butcher S."/>
            <person name="Manak J.R."/>
            <person name="Brown S.J."/>
        </authorList>
    </citation>
    <scope>GENOME REANNOTATION</scope>
    <source>
        <strain evidence="2 3">Georgia GA2</strain>
    </source>
</reference>
<dbReference type="OrthoDB" id="26589at2759"/>
<reference evidence="2 3" key="1">
    <citation type="journal article" date="2008" name="Nature">
        <title>The genome of the model beetle and pest Tribolium castaneum.</title>
        <authorList>
            <consortium name="Tribolium Genome Sequencing Consortium"/>
            <person name="Richards S."/>
            <person name="Gibbs R.A."/>
            <person name="Weinstock G.M."/>
            <person name="Brown S.J."/>
            <person name="Denell R."/>
            <person name="Beeman R.W."/>
            <person name="Gibbs R."/>
            <person name="Beeman R.W."/>
            <person name="Brown S.J."/>
            <person name="Bucher G."/>
            <person name="Friedrich M."/>
            <person name="Grimmelikhuijzen C.J."/>
            <person name="Klingler M."/>
            <person name="Lorenzen M."/>
            <person name="Richards S."/>
            <person name="Roth S."/>
            <person name="Schroder R."/>
            <person name="Tautz D."/>
            <person name="Zdobnov E.M."/>
            <person name="Muzny D."/>
            <person name="Gibbs R.A."/>
            <person name="Weinstock G.M."/>
            <person name="Attaway T."/>
            <person name="Bell S."/>
            <person name="Buhay C.J."/>
            <person name="Chandrabose M.N."/>
            <person name="Chavez D."/>
            <person name="Clerk-Blankenburg K.P."/>
            <person name="Cree A."/>
            <person name="Dao M."/>
            <person name="Davis C."/>
            <person name="Chacko J."/>
            <person name="Dinh H."/>
            <person name="Dugan-Rocha S."/>
            <person name="Fowler G."/>
            <person name="Garner T.T."/>
            <person name="Garnes J."/>
            <person name="Gnirke A."/>
            <person name="Hawes A."/>
            <person name="Hernandez J."/>
            <person name="Hines S."/>
            <person name="Holder M."/>
            <person name="Hume J."/>
            <person name="Jhangiani S.N."/>
            <person name="Joshi V."/>
            <person name="Khan Z.M."/>
            <person name="Jackson L."/>
            <person name="Kovar C."/>
            <person name="Kowis A."/>
            <person name="Lee S."/>
            <person name="Lewis L.R."/>
            <person name="Margolis J."/>
            <person name="Morgan M."/>
            <person name="Nazareth L.V."/>
            <person name="Nguyen N."/>
            <person name="Okwuonu G."/>
            <person name="Parker D."/>
            <person name="Richards S."/>
            <person name="Ruiz S.J."/>
            <person name="Santibanez J."/>
            <person name="Savard J."/>
            <person name="Scherer S.E."/>
            <person name="Schneider B."/>
            <person name="Sodergren E."/>
            <person name="Tautz D."/>
            <person name="Vattahil S."/>
            <person name="Villasana D."/>
            <person name="White C.S."/>
            <person name="Wright R."/>
            <person name="Park Y."/>
            <person name="Beeman R.W."/>
            <person name="Lord J."/>
            <person name="Oppert B."/>
            <person name="Lorenzen M."/>
            <person name="Brown S."/>
            <person name="Wang L."/>
            <person name="Savard J."/>
            <person name="Tautz D."/>
            <person name="Richards S."/>
            <person name="Weinstock G."/>
            <person name="Gibbs R.A."/>
            <person name="Liu Y."/>
            <person name="Worley K."/>
            <person name="Weinstock G."/>
            <person name="Elsik C.G."/>
            <person name="Reese J.T."/>
            <person name="Elhaik E."/>
            <person name="Landan G."/>
            <person name="Graur D."/>
            <person name="Arensburger P."/>
            <person name="Atkinson P."/>
            <person name="Beeman R.W."/>
            <person name="Beidler J."/>
            <person name="Brown S.J."/>
            <person name="Demuth J.P."/>
            <person name="Drury D.W."/>
            <person name="Du Y.Z."/>
            <person name="Fujiwara H."/>
            <person name="Lorenzen M."/>
            <person name="Maselli V."/>
            <person name="Osanai M."/>
            <person name="Park Y."/>
            <person name="Robertson H.M."/>
            <person name="Tu Z."/>
            <person name="Wang J.J."/>
            <person name="Wang S."/>
            <person name="Richards S."/>
            <person name="Song H."/>
            <person name="Zhang L."/>
            <person name="Sodergren E."/>
            <person name="Werner D."/>
            <person name="Stanke M."/>
            <person name="Morgenstern B."/>
            <person name="Solovyev V."/>
            <person name="Kosarev P."/>
            <person name="Brown G."/>
            <person name="Chen H.C."/>
            <person name="Ermolaeva O."/>
            <person name="Hlavina W."/>
            <person name="Kapustin Y."/>
            <person name="Kiryutin B."/>
            <person name="Kitts P."/>
            <person name="Maglott D."/>
            <person name="Pruitt K."/>
            <person name="Sapojnikov V."/>
            <person name="Souvorov A."/>
            <person name="Mackey A.J."/>
            <person name="Waterhouse R.M."/>
            <person name="Wyder S."/>
            <person name="Zdobnov E.M."/>
            <person name="Zdobnov E.M."/>
            <person name="Wyder S."/>
            <person name="Kriventseva E.V."/>
            <person name="Kadowaki T."/>
            <person name="Bork P."/>
            <person name="Aranda M."/>
            <person name="Bao R."/>
            <person name="Beermann A."/>
            <person name="Berns N."/>
            <person name="Bolognesi R."/>
            <person name="Bonneton F."/>
            <person name="Bopp D."/>
            <person name="Brown S.J."/>
            <person name="Bucher G."/>
            <person name="Butts T."/>
            <person name="Chaumot A."/>
            <person name="Denell R.E."/>
            <person name="Ferrier D.E."/>
            <person name="Friedrich M."/>
            <person name="Gordon C.M."/>
            <person name="Jindra M."/>
            <person name="Klingler M."/>
            <person name="Lan Q."/>
            <person name="Lattorff H.M."/>
            <person name="Laudet V."/>
            <person name="von Levetsow C."/>
            <person name="Liu Z."/>
            <person name="Lutz R."/>
            <person name="Lynch J.A."/>
            <person name="da Fonseca R.N."/>
            <person name="Posnien N."/>
            <person name="Reuter R."/>
            <person name="Roth S."/>
            <person name="Savard J."/>
            <person name="Schinko J.B."/>
            <person name="Schmitt C."/>
            <person name="Schoppmeier M."/>
            <person name="Schroder R."/>
            <person name="Shippy T.D."/>
            <person name="Simonnet F."/>
            <person name="Marques-Souza H."/>
            <person name="Tautz D."/>
            <person name="Tomoyasu Y."/>
            <person name="Trauner J."/>
            <person name="Van der Zee M."/>
            <person name="Vervoort M."/>
            <person name="Wittkopp N."/>
            <person name="Wimmer E.A."/>
            <person name="Yang X."/>
            <person name="Jones A.K."/>
            <person name="Sattelle D.B."/>
            <person name="Ebert P.R."/>
            <person name="Nelson D."/>
            <person name="Scott J.G."/>
            <person name="Beeman R.W."/>
            <person name="Muthukrishnan S."/>
            <person name="Kramer K.J."/>
            <person name="Arakane Y."/>
            <person name="Beeman R.W."/>
            <person name="Zhu Q."/>
            <person name="Hogenkamp D."/>
            <person name="Dixit R."/>
            <person name="Oppert B."/>
            <person name="Jiang H."/>
            <person name="Zou Z."/>
            <person name="Marshall J."/>
            <person name="Elpidina E."/>
            <person name="Vinokurov K."/>
            <person name="Oppert C."/>
            <person name="Zou Z."/>
            <person name="Evans J."/>
            <person name="Lu Z."/>
            <person name="Zhao P."/>
            <person name="Sumathipala N."/>
            <person name="Altincicek B."/>
            <person name="Vilcinskas A."/>
            <person name="Williams M."/>
            <person name="Hultmark D."/>
            <person name="Hetru C."/>
            <person name="Jiang H."/>
            <person name="Grimmelikhuijzen C.J."/>
            <person name="Hauser F."/>
            <person name="Cazzamali G."/>
            <person name="Williamson M."/>
            <person name="Park Y."/>
            <person name="Li B."/>
            <person name="Tanaka Y."/>
            <person name="Predel R."/>
            <person name="Neupert S."/>
            <person name="Schachtner J."/>
            <person name="Verleyen P."/>
            <person name="Raible F."/>
            <person name="Bork P."/>
            <person name="Friedrich M."/>
            <person name="Walden K.K."/>
            <person name="Robertson H.M."/>
            <person name="Angeli S."/>
            <person name="Foret S."/>
            <person name="Bucher G."/>
            <person name="Schuetz S."/>
            <person name="Maleszka R."/>
            <person name="Wimmer E.A."/>
            <person name="Beeman R.W."/>
            <person name="Lorenzen M."/>
            <person name="Tomoyasu Y."/>
            <person name="Miller S.C."/>
            <person name="Grossmann D."/>
            <person name="Bucher G."/>
        </authorList>
    </citation>
    <scope>NUCLEOTIDE SEQUENCE [LARGE SCALE GENOMIC DNA]</scope>
    <source>
        <strain evidence="2 3">Georgia GA2</strain>
    </source>
</reference>
<dbReference type="Pfam" id="PF14200">
    <property type="entry name" value="RicinB_lectin_2"/>
    <property type="match status" value="1"/>
</dbReference>
<dbReference type="KEGG" id="tca:100141741"/>
<dbReference type="AlphaFoldDB" id="D6WRB3"/>
<keyword evidence="3" id="KW-1185">Reference proteome</keyword>
<evidence type="ECO:0000313" key="3">
    <source>
        <dbReference type="Proteomes" id="UP000007266"/>
    </source>
</evidence>
<name>D6WRB3_TRICA</name>
<sequence length="142" mass="15858">MAQCHPHHHHHHHDKYAVIRNQRSGLVLDASDCVVKIQHFTGFPAQLWKLEDACPGKFFIVNKGNGKVLDIDGGLKNGSNLLTYQKHGGSNQQWHVNSDGTIVSADGNLAVDICRENYTPGNNLIAYRKHGGANQQFTFQYQ</sequence>
<gene>
    <name evidence="2" type="primary">AUGUSTUS-3.0.2_08806</name>
    <name evidence="2" type="ORF">TcasGA2_TC008806</name>
</gene>
<accession>D6WRB3</accession>
<proteinExistence type="predicted"/>
<dbReference type="OMA" id="WEYRNGN"/>
<dbReference type="Proteomes" id="UP000007266">
    <property type="component" value="Linkage group 7"/>
</dbReference>
<protein>
    <recommendedName>
        <fullName evidence="1">Ricin B lectin domain-containing protein</fullName>
    </recommendedName>
</protein>
<dbReference type="SMART" id="SM00458">
    <property type="entry name" value="RICIN"/>
    <property type="match status" value="1"/>
</dbReference>
<evidence type="ECO:0000313" key="2">
    <source>
        <dbReference type="EMBL" id="EFA05980.1"/>
    </source>
</evidence>
<feature type="domain" description="Ricin B lectin" evidence="1">
    <location>
        <begin position="16"/>
        <end position="140"/>
    </location>
</feature>
<dbReference type="Gene3D" id="2.80.10.50">
    <property type="match status" value="2"/>
</dbReference>
<dbReference type="HOGENOM" id="CLU_1818305_0_0_1"/>
<dbReference type="PROSITE" id="PS50231">
    <property type="entry name" value="RICIN_B_LECTIN"/>
    <property type="match status" value="1"/>
</dbReference>
<dbReference type="InParanoid" id="D6WRB3"/>
<dbReference type="CDD" id="cd00161">
    <property type="entry name" value="beta-trefoil_Ricin-like"/>
    <property type="match status" value="1"/>
</dbReference>
<organism evidence="2 3">
    <name type="scientific">Tribolium castaneum</name>
    <name type="common">Red flour beetle</name>
    <dbReference type="NCBI Taxonomy" id="7070"/>
    <lineage>
        <taxon>Eukaryota</taxon>
        <taxon>Metazoa</taxon>
        <taxon>Ecdysozoa</taxon>
        <taxon>Arthropoda</taxon>
        <taxon>Hexapoda</taxon>
        <taxon>Insecta</taxon>
        <taxon>Pterygota</taxon>
        <taxon>Neoptera</taxon>
        <taxon>Endopterygota</taxon>
        <taxon>Coleoptera</taxon>
        <taxon>Polyphaga</taxon>
        <taxon>Cucujiformia</taxon>
        <taxon>Tenebrionidae</taxon>
        <taxon>Tenebrionidae incertae sedis</taxon>
        <taxon>Tribolium</taxon>
    </lineage>
</organism>
<evidence type="ECO:0000259" key="1">
    <source>
        <dbReference type="SMART" id="SM00458"/>
    </source>
</evidence>
<dbReference type="EMBL" id="KQ971354">
    <property type="protein sequence ID" value="EFA05980.1"/>
    <property type="molecule type" value="Genomic_DNA"/>
</dbReference>